<name>A0ABP6LDK7_9ACTN</name>
<proteinExistence type="predicted"/>
<evidence type="ECO:0000256" key="1">
    <source>
        <dbReference type="SAM" id="MobiDB-lite"/>
    </source>
</evidence>
<dbReference type="RefSeq" id="WP_290707483.1">
    <property type="nucleotide sequence ID" value="NZ_BAAAVS010000025.1"/>
</dbReference>
<dbReference type="Proteomes" id="UP001501035">
    <property type="component" value="Unassembled WGS sequence"/>
</dbReference>
<feature type="region of interest" description="Disordered" evidence="1">
    <location>
        <begin position="33"/>
        <end position="59"/>
    </location>
</feature>
<gene>
    <name evidence="2" type="ORF">GCM10010528_21210</name>
</gene>
<accession>A0ABP6LDK7</accession>
<organism evidence="2 3">
    <name type="scientific">Gordonia defluvii</name>
    <dbReference type="NCBI Taxonomy" id="283718"/>
    <lineage>
        <taxon>Bacteria</taxon>
        <taxon>Bacillati</taxon>
        <taxon>Actinomycetota</taxon>
        <taxon>Actinomycetes</taxon>
        <taxon>Mycobacteriales</taxon>
        <taxon>Gordoniaceae</taxon>
        <taxon>Gordonia</taxon>
    </lineage>
</organism>
<protein>
    <submittedName>
        <fullName evidence="2">Uncharacterized protein</fullName>
    </submittedName>
</protein>
<sequence length="196" mass="20974">MTTPLIKVRTAALYVLLVALTIGGALSGSAASRAEPQRWQPPDPNALTHKAPRVPNPLGGNTVGARIRFEAWMPAAYNTTTLVASGVGGTVTVRYFFESSSSNAAYYQGGTQGPDVTVSGPSILTKSLIPRGDADRFGVQTPVQTGIAYRSGDTTSNKWWPGCRLFIDGVQKDAREPQPVPEMKSTDHSQCYGYLK</sequence>
<feature type="region of interest" description="Disordered" evidence="1">
    <location>
        <begin position="175"/>
        <end position="196"/>
    </location>
</feature>
<keyword evidence="3" id="KW-1185">Reference proteome</keyword>
<reference evidence="3" key="1">
    <citation type="journal article" date="2019" name="Int. J. Syst. Evol. Microbiol.">
        <title>The Global Catalogue of Microorganisms (GCM) 10K type strain sequencing project: providing services to taxonomists for standard genome sequencing and annotation.</title>
        <authorList>
            <consortium name="The Broad Institute Genomics Platform"/>
            <consortium name="The Broad Institute Genome Sequencing Center for Infectious Disease"/>
            <person name="Wu L."/>
            <person name="Ma J."/>
        </authorList>
    </citation>
    <scope>NUCLEOTIDE SEQUENCE [LARGE SCALE GENOMIC DNA]</scope>
    <source>
        <strain evidence="3">JCM 14234</strain>
    </source>
</reference>
<dbReference type="EMBL" id="BAAAVS010000025">
    <property type="protein sequence ID" value="GAA3040511.1"/>
    <property type="molecule type" value="Genomic_DNA"/>
</dbReference>
<evidence type="ECO:0000313" key="2">
    <source>
        <dbReference type="EMBL" id="GAA3040511.1"/>
    </source>
</evidence>
<evidence type="ECO:0000313" key="3">
    <source>
        <dbReference type="Proteomes" id="UP001501035"/>
    </source>
</evidence>
<comment type="caution">
    <text evidence="2">The sequence shown here is derived from an EMBL/GenBank/DDBJ whole genome shotgun (WGS) entry which is preliminary data.</text>
</comment>